<keyword evidence="3" id="KW-0677">Repeat</keyword>
<protein>
    <submittedName>
        <fullName evidence="10">Chorion transcription factor Cf2</fullName>
    </submittedName>
</protein>
<dbReference type="FunFam" id="3.30.160.60:FF:000100">
    <property type="entry name" value="Zinc finger 45-like"/>
    <property type="match status" value="1"/>
</dbReference>
<keyword evidence="5" id="KW-0862">Zinc</keyword>
<evidence type="ECO:0000256" key="4">
    <source>
        <dbReference type="ARBA" id="ARBA00022771"/>
    </source>
</evidence>
<evidence type="ECO:0000256" key="2">
    <source>
        <dbReference type="ARBA" id="ARBA00022723"/>
    </source>
</evidence>
<dbReference type="EMBL" id="HBUF01344335">
    <property type="protein sequence ID" value="CAG6707632.1"/>
    <property type="molecule type" value="Transcribed_RNA"/>
</dbReference>
<keyword evidence="4 7" id="KW-0863">Zinc-finger</keyword>
<dbReference type="Pfam" id="PF00096">
    <property type="entry name" value="zf-C2H2"/>
    <property type="match status" value="2"/>
</dbReference>
<feature type="domain" description="C2H2-type" evidence="9">
    <location>
        <begin position="186"/>
        <end position="208"/>
    </location>
</feature>
<dbReference type="AlphaFoldDB" id="A0A8D8UN28"/>
<dbReference type="SMART" id="SM00355">
    <property type="entry name" value="ZnF_C2H2"/>
    <property type="match status" value="3"/>
</dbReference>
<name>A0A8D8UN28_9HEMI</name>
<evidence type="ECO:0000256" key="1">
    <source>
        <dbReference type="ARBA" id="ARBA00004123"/>
    </source>
</evidence>
<feature type="compositionally biased region" description="Polar residues" evidence="8">
    <location>
        <begin position="106"/>
        <end position="119"/>
    </location>
</feature>
<evidence type="ECO:0000259" key="9">
    <source>
        <dbReference type="PROSITE" id="PS50157"/>
    </source>
</evidence>
<dbReference type="PANTHER" id="PTHR24394:SF44">
    <property type="entry name" value="ZINC FINGER PROTEIN 271-LIKE"/>
    <property type="match status" value="1"/>
</dbReference>
<feature type="domain" description="C2H2-type" evidence="9">
    <location>
        <begin position="132"/>
        <end position="159"/>
    </location>
</feature>
<sequence length="208" mass="23917">MSSKMSNPSAFMSKVKTELEPGMYMTTYTTTNDDGQQSVLRVIEQEPLDIPVKQEPIDKPLDSSHNTLEEDTIEVRDIKLEKDNTIDVQDIKTEKDYTTDGKNTLDDNSIQEVSGTQSTHHTKKKRLIEESFTCAKCSKSFSRKPYLKKHLHTHGGSRFPCDTCSKTFLTKDRLKNRLFTHEDISFHCDKCLKSFSNKDSIRKHLLTH</sequence>
<dbReference type="PROSITE" id="PS50157">
    <property type="entry name" value="ZINC_FINGER_C2H2_2"/>
    <property type="match status" value="2"/>
</dbReference>
<organism evidence="10">
    <name type="scientific">Cacopsylla melanoneura</name>
    <dbReference type="NCBI Taxonomy" id="428564"/>
    <lineage>
        <taxon>Eukaryota</taxon>
        <taxon>Metazoa</taxon>
        <taxon>Ecdysozoa</taxon>
        <taxon>Arthropoda</taxon>
        <taxon>Hexapoda</taxon>
        <taxon>Insecta</taxon>
        <taxon>Pterygota</taxon>
        <taxon>Neoptera</taxon>
        <taxon>Paraneoptera</taxon>
        <taxon>Hemiptera</taxon>
        <taxon>Sternorrhyncha</taxon>
        <taxon>Psylloidea</taxon>
        <taxon>Psyllidae</taxon>
        <taxon>Psyllinae</taxon>
        <taxon>Cacopsylla</taxon>
    </lineage>
</organism>
<dbReference type="GO" id="GO:0000981">
    <property type="term" value="F:DNA-binding transcription factor activity, RNA polymerase II-specific"/>
    <property type="evidence" value="ECO:0007669"/>
    <property type="project" value="TreeGrafter"/>
</dbReference>
<comment type="subcellular location">
    <subcellularLocation>
        <location evidence="1">Nucleus</location>
    </subcellularLocation>
</comment>
<proteinExistence type="predicted"/>
<dbReference type="InterPro" id="IPR013087">
    <property type="entry name" value="Znf_C2H2_type"/>
</dbReference>
<dbReference type="GO" id="GO:0008270">
    <property type="term" value="F:zinc ion binding"/>
    <property type="evidence" value="ECO:0007669"/>
    <property type="project" value="UniProtKB-KW"/>
</dbReference>
<dbReference type="InterPro" id="IPR036236">
    <property type="entry name" value="Znf_C2H2_sf"/>
</dbReference>
<dbReference type="SUPFAM" id="SSF57667">
    <property type="entry name" value="beta-beta-alpha zinc fingers"/>
    <property type="match status" value="2"/>
</dbReference>
<keyword evidence="2" id="KW-0479">Metal-binding</keyword>
<evidence type="ECO:0000256" key="3">
    <source>
        <dbReference type="ARBA" id="ARBA00022737"/>
    </source>
</evidence>
<evidence type="ECO:0000256" key="6">
    <source>
        <dbReference type="ARBA" id="ARBA00023242"/>
    </source>
</evidence>
<feature type="region of interest" description="Disordered" evidence="8">
    <location>
        <begin position="98"/>
        <end position="122"/>
    </location>
</feature>
<dbReference type="PROSITE" id="PS00028">
    <property type="entry name" value="ZINC_FINGER_C2H2_1"/>
    <property type="match status" value="2"/>
</dbReference>
<keyword evidence="6" id="KW-0539">Nucleus</keyword>
<accession>A0A8D8UN28</accession>
<evidence type="ECO:0000256" key="5">
    <source>
        <dbReference type="ARBA" id="ARBA00022833"/>
    </source>
</evidence>
<dbReference type="PANTHER" id="PTHR24394">
    <property type="entry name" value="ZINC FINGER PROTEIN"/>
    <property type="match status" value="1"/>
</dbReference>
<evidence type="ECO:0000256" key="7">
    <source>
        <dbReference type="PROSITE-ProRule" id="PRU00042"/>
    </source>
</evidence>
<evidence type="ECO:0000313" key="10">
    <source>
        <dbReference type="EMBL" id="CAG6707632.1"/>
    </source>
</evidence>
<evidence type="ECO:0000256" key="8">
    <source>
        <dbReference type="SAM" id="MobiDB-lite"/>
    </source>
</evidence>
<reference evidence="10" key="1">
    <citation type="submission" date="2021-05" db="EMBL/GenBank/DDBJ databases">
        <authorList>
            <person name="Alioto T."/>
            <person name="Alioto T."/>
            <person name="Gomez Garrido J."/>
        </authorList>
    </citation>
    <scope>NUCLEOTIDE SEQUENCE</scope>
</reference>
<dbReference type="GO" id="GO:0005634">
    <property type="term" value="C:nucleus"/>
    <property type="evidence" value="ECO:0007669"/>
    <property type="project" value="UniProtKB-SubCell"/>
</dbReference>
<dbReference type="Gene3D" id="3.30.160.60">
    <property type="entry name" value="Classic Zinc Finger"/>
    <property type="match status" value="2"/>
</dbReference>